<gene>
    <name evidence="2" type="ORF">CYNAS_LOCUS3419</name>
</gene>
<accession>A0AA36DQE6</accession>
<protein>
    <submittedName>
        <fullName evidence="2">Uncharacterized protein</fullName>
    </submittedName>
</protein>
<name>A0AA36DQE6_CYLNA</name>
<organism evidence="2 3">
    <name type="scientific">Cylicocyclus nassatus</name>
    <name type="common">Nematode worm</name>
    <dbReference type="NCBI Taxonomy" id="53992"/>
    <lineage>
        <taxon>Eukaryota</taxon>
        <taxon>Metazoa</taxon>
        <taxon>Ecdysozoa</taxon>
        <taxon>Nematoda</taxon>
        <taxon>Chromadorea</taxon>
        <taxon>Rhabditida</taxon>
        <taxon>Rhabditina</taxon>
        <taxon>Rhabditomorpha</taxon>
        <taxon>Strongyloidea</taxon>
        <taxon>Strongylidae</taxon>
        <taxon>Cylicocyclus</taxon>
    </lineage>
</organism>
<dbReference type="EMBL" id="CATQJL010000001">
    <property type="protein sequence ID" value="CAJ0591436.1"/>
    <property type="molecule type" value="Genomic_DNA"/>
</dbReference>
<keyword evidence="1" id="KW-0472">Membrane</keyword>
<evidence type="ECO:0000313" key="3">
    <source>
        <dbReference type="Proteomes" id="UP001176961"/>
    </source>
</evidence>
<dbReference type="Proteomes" id="UP001176961">
    <property type="component" value="Unassembled WGS sequence"/>
</dbReference>
<evidence type="ECO:0000256" key="1">
    <source>
        <dbReference type="SAM" id="Phobius"/>
    </source>
</evidence>
<reference evidence="2" key="1">
    <citation type="submission" date="2023-07" db="EMBL/GenBank/DDBJ databases">
        <authorList>
            <consortium name="CYATHOMIX"/>
        </authorList>
    </citation>
    <scope>NUCLEOTIDE SEQUENCE</scope>
    <source>
        <strain evidence="2">N/A</strain>
    </source>
</reference>
<dbReference type="AlphaFoldDB" id="A0AA36DQE6"/>
<keyword evidence="3" id="KW-1185">Reference proteome</keyword>
<keyword evidence="1" id="KW-1133">Transmembrane helix</keyword>
<feature type="transmembrane region" description="Helical" evidence="1">
    <location>
        <begin position="160"/>
        <end position="179"/>
    </location>
</feature>
<feature type="transmembrane region" description="Helical" evidence="1">
    <location>
        <begin position="113"/>
        <end position="134"/>
    </location>
</feature>
<comment type="caution">
    <text evidence="2">The sequence shown here is derived from an EMBL/GenBank/DDBJ whole genome shotgun (WGS) entry which is preliminary data.</text>
</comment>
<feature type="transmembrane region" description="Helical" evidence="1">
    <location>
        <begin position="81"/>
        <end position="101"/>
    </location>
</feature>
<evidence type="ECO:0000313" key="2">
    <source>
        <dbReference type="EMBL" id="CAJ0591436.1"/>
    </source>
</evidence>
<sequence length="190" mass="22223">MQVVEKTRFWLFTISQIALLTVILQYLNSPLPFCYRLIGESERICITANSSTCHIWVEGQVRFIPQGLVYRSPDRICTSQMIWLMKALVYTSFTMILWQIVSRKQNGGVTPNGVAFSYFTLIATISIFLLNSYMKCDWRQYWKEAAAMSNFSNSIRHEPILYLIVSLFVIQSLSFLDNFQQLYGKTWSHW</sequence>
<proteinExistence type="predicted"/>
<keyword evidence="1" id="KW-0812">Transmembrane</keyword>